<feature type="region of interest" description="Disordered" evidence="5">
    <location>
        <begin position="520"/>
        <end position="582"/>
    </location>
</feature>
<dbReference type="InterPro" id="IPR001965">
    <property type="entry name" value="Znf_PHD"/>
</dbReference>
<dbReference type="SMART" id="SM00249">
    <property type="entry name" value="PHD"/>
    <property type="match status" value="4"/>
</dbReference>
<keyword evidence="2" id="KW-0677">Repeat</keyword>
<dbReference type="InterPro" id="IPR004146">
    <property type="entry name" value="DC1"/>
</dbReference>
<dbReference type="InterPro" id="IPR046349">
    <property type="entry name" value="C1-like_sf"/>
</dbReference>
<organism evidence="7 8">
    <name type="scientific">Gossypium stocksii</name>
    <dbReference type="NCBI Taxonomy" id="47602"/>
    <lineage>
        <taxon>Eukaryota</taxon>
        <taxon>Viridiplantae</taxon>
        <taxon>Streptophyta</taxon>
        <taxon>Embryophyta</taxon>
        <taxon>Tracheophyta</taxon>
        <taxon>Spermatophyta</taxon>
        <taxon>Magnoliopsida</taxon>
        <taxon>eudicotyledons</taxon>
        <taxon>Gunneridae</taxon>
        <taxon>Pentapetalae</taxon>
        <taxon>rosids</taxon>
        <taxon>malvids</taxon>
        <taxon>Malvales</taxon>
        <taxon>Malvaceae</taxon>
        <taxon>Malvoideae</taxon>
        <taxon>Gossypium</taxon>
    </lineage>
</organism>
<dbReference type="PANTHER" id="PTHR46288:SF27">
    <property type="entry name" value="CYSTEINE_HISTIDINE-RICH C1 DOMAIN FAMILY PROTEIN"/>
    <property type="match status" value="1"/>
</dbReference>
<dbReference type="GO" id="GO:0008270">
    <property type="term" value="F:zinc ion binding"/>
    <property type="evidence" value="ECO:0007669"/>
    <property type="project" value="UniProtKB-KW"/>
</dbReference>
<evidence type="ECO:0000313" key="8">
    <source>
        <dbReference type="Proteomes" id="UP000828251"/>
    </source>
</evidence>
<feature type="compositionally biased region" description="Basic and acidic residues" evidence="5">
    <location>
        <begin position="520"/>
        <end position="529"/>
    </location>
</feature>
<feature type="compositionally biased region" description="Acidic residues" evidence="5">
    <location>
        <begin position="530"/>
        <end position="582"/>
    </location>
</feature>
<accession>A0A9D3UAL9</accession>
<keyword evidence="3" id="KW-0863">Zinc-finger</keyword>
<name>A0A9D3UAL9_9ROSI</name>
<evidence type="ECO:0000259" key="6">
    <source>
        <dbReference type="SMART" id="SM00249"/>
    </source>
</evidence>
<feature type="domain" description="Zinc finger PHD-type" evidence="6">
    <location>
        <begin position="291"/>
        <end position="364"/>
    </location>
</feature>
<sequence>MTPGFFQRGLCKKCDISISVDLLDEFKLFYRCLECDFNFHFRCLVPESSVKHEYHQHELILTDFFVEDFSYQYYCDICEQERIPQHPVYCCKKCRFVAHIGCALTKIKDDHGSTSSLVGGKGTSIGKVMEQDERNTNLSANSEIEYFDHEHPLCFKKVIEQNESAICKACFLEISDEAYACKSCEYYIHKTCTNLPWEVLHPLHPQHSLKLLSKVRREFFSCEGCRDLTDGFAYACSMCGFMLDVKCTLLRVPKIETQRLKEMEERRPKSCLFNKAHQLSFFNIKAGLNDDCSFCQRRLKGPVYSCSDCGFFLHESCLGFPREMKLQFHPLHPFHSLSDNIIKICHACNLSIGYDICYSCVQCDLHLHASCATSLKRVLKSTSHIHDLYYFGPNIVAGGFRFEKQKCGKCRKMVRTNLLWFCLECDTKLHVECALPPSLKSKYHLHPCTLKPGFMEDDSGQNYCDICEEERDSEHHVYYCTECEGHFVAHINCMLNSEEEIAAEGSSTMALDFASTSGWAEREKVSTDESKEDDQSSSDEYSEEDDQSNSDEYSEEDDQSNIDEYSEEDDQSNSDDYSEEEN</sequence>
<evidence type="ECO:0000256" key="4">
    <source>
        <dbReference type="ARBA" id="ARBA00022833"/>
    </source>
</evidence>
<dbReference type="SUPFAM" id="SSF57889">
    <property type="entry name" value="Cysteine-rich domain"/>
    <property type="match status" value="5"/>
</dbReference>
<dbReference type="Pfam" id="PF03107">
    <property type="entry name" value="C1_2"/>
    <property type="match status" value="3"/>
</dbReference>
<evidence type="ECO:0000256" key="3">
    <source>
        <dbReference type="ARBA" id="ARBA00022771"/>
    </source>
</evidence>
<dbReference type="AlphaFoldDB" id="A0A9D3UAL9"/>
<protein>
    <recommendedName>
        <fullName evidence="6">Zinc finger PHD-type domain-containing protein</fullName>
    </recommendedName>
</protein>
<feature type="domain" description="Zinc finger PHD-type" evidence="6">
    <location>
        <begin position="10"/>
        <end position="79"/>
    </location>
</feature>
<comment type="caution">
    <text evidence="7">The sequence shown here is derived from an EMBL/GenBank/DDBJ whole genome shotgun (WGS) entry which is preliminary data.</text>
</comment>
<dbReference type="OrthoDB" id="1650216at2759"/>
<proteinExistence type="predicted"/>
<feature type="domain" description="Zinc finger PHD-type" evidence="6">
    <location>
        <begin position="406"/>
        <end position="484"/>
    </location>
</feature>
<dbReference type="EMBL" id="JAIQCV010000013">
    <property type="protein sequence ID" value="KAH1033017.1"/>
    <property type="molecule type" value="Genomic_DNA"/>
</dbReference>
<dbReference type="Proteomes" id="UP000828251">
    <property type="component" value="Unassembled WGS sequence"/>
</dbReference>
<reference evidence="7 8" key="1">
    <citation type="journal article" date="2021" name="Plant Biotechnol. J.">
        <title>Multi-omics assisted identification of the key and species-specific regulatory components of drought-tolerant mechanisms in Gossypium stocksii.</title>
        <authorList>
            <person name="Yu D."/>
            <person name="Ke L."/>
            <person name="Zhang D."/>
            <person name="Wu Y."/>
            <person name="Sun Y."/>
            <person name="Mei J."/>
            <person name="Sun J."/>
            <person name="Sun Y."/>
        </authorList>
    </citation>
    <scope>NUCLEOTIDE SEQUENCE [LARGE SCALE GENOMIC DNA]</scope>
    <source>
        <strain evidence="8">cv. E1</strain>
        <tissue evidence="7">Leaf</tissue>
    </source>
</reference>
<gene>
    <name evidence="7" type="ORF">J1N35_045191</name>
</gene>
<evidence type="ECO:0000256" key="5">
    <source>
        <dbReference type="SAM" id="MobiDB-lite"/>
    </source>
</evidence>
<keyword evidence="1" id="KW-0479">Metal-binding</keyword>
<evidence type="ECO:0000313" key="7">
    <source>
        <dbReference type="EMBL" id="KAH1033017.1"/>
    </source>
</evidence>
<keyword evidence="4" id="KW-0862">Zinc</keyword>
<dbReference type="PANTHER" id="PTHR46288">
    <property type="entry name" value="PHORBOL-ESTER/DAG-TYPE DOMAIN-CONTAINING PROTEIN"/>
    <property type="match status" value="1"/>
</dbReference>
<keyword evidence="8" id="KW-1185">Reference proteome</keyword>
<feature type="domain" description="Zinc finger PHD-type" evidence="6">
    <location>
        <begin position="166"/>
        <end position="226"/>
    </location>
</feature>
<evidence type="ECO:0000256" key="2">
    <source>
        <dbReference type="ARBA" id="ARBA00022737"/>
    </source>
</evidence>
<evidence type="ECO:0000256" key="1">
    <source>
        <dbReference type="ARBA" id="ARBA00022723"/>
    </source>
</evidence>